<dbReference type="Proteomes" id="UP001597073">
    <property type="component" value="Unassembled WGS sequence"/>
</dbReference>
<reference evidence="2" key="1">
    <citation type="journal article" date="2019" name="Int. J. Syst. Evol. Microbiol.">
        <title>The Global Catalogue of Microorganisms (GCM) 10K type strain sequencing project: providing services to taxonomists for standard genome sequencing and annotation.</title>
        <authorList>
            <consortium name="The Broad Institute Genomics Platform"/>
            <consortium name="The Broad Institute Genome Sequencing Center for Infectious Disease"/>
            <person name="Wu L."/>
            <person name="Ma J."/>
        </authorList>
    </citation>
    <scope>NUCLEOTIDE SEQUENCE [LARGE SCALE GENOMIC DNA]</scope>
    <source>
        <strain evidence="2">CCUG 60742</strain>
    </source>
</reference>
<proteinExistence type="predicted"/>
<organism evidence="1 2">
    <name type="scientific">Mucilaginibacter lutimaris</name>
    <dbReference type="NCBI Taxonomy" id="931629"/>
    <lineage>
        <taxon>Bacteria</taxon>
        <taxon>Pseudomonadati</taxon>
        <taxon>Bacteroidota</taxon>
        <taxon>Sphingobacteriia</taxon>
        <taxon>Sphingobacteriales</taxon>
        <taxon>Sphingobacteriaceae</taxon>
        <taxon>Mucilaginibacter</taxon>
    </lineage>
</organism>
<keyword evidence="2" id="KW-1185">Reference proteome</keyword>
<accession>A0ABW2ZIU5</accession>
<protein>
    <submittedName>
        <fullName evidence="1">Uncharacterized protein</fullName>
    </submittedName>
</protein>
<evidence type="ECO:0000313" key="2">
    <source>
        <dbReference type="Proteomes" id="UP001597073"/>
    </source>
</evidence>
<dbReference type="EMBL" id="JBHTIA010000011">
    <property type="protein sequence ID" value="MFD0766160.1"/>
    <property type="molecule type" value="Genomic_DNA"/>
</dbReference>
<sequence length="96" mass="10649">MAWCERLVGLCRESPFTASASEATFALTDDQLNQVNNHRPAEKNQRTHGLAKEKLTLIFTLTNVLYNAQKAQAENPENSEKSAVANTIMVLGSMIR</sequence>
<evidence type="ECO:0000313" key="1">
    <source>
        <dbReference type="EMBL" id="MFD0766160.1"/>
    </source>
</evidence>
<gene>
    <name evidence="1" type="ORF">ACFQZI_14950</name>
</gene>
<comment type="caution">
    <text evidence="1">The sequence shown here is derived from an EMBL/GenBank/DDBJ whole genome shotgun (WGS) entry which is preliminary data.</text>
</comment>
<name>A0ABW2ZIU5_9SPHI</name>
<dbReference type="RefSeq" id="WP_377143823.1">
    <property type="nucleotide sequence ID" value="NZ_JBHTIA010000011.1"/>
</dbReference>